<evidence type="ECO:0000256" key="8">
    <source>
        <dbReference type="SAM" id="MobiDB-lite"/>
    </source>
</evidence>
<protein>
    <recommendedName>
        <fullName evidence="12">Reverse transcriptase</fullName>
    </recommendedName>
</protein>
<dbReference type="AlphaFoldDB" id="A0A0P4VNI8"/>
<feature type="region of interest" description="Disordered" evidence="8">
    <location>
        <begin position="59"/>
        <end position="103"/>
    </location>
</feature>
<keyword evidence="4" id="KW-0255">Endonuclease</keyword>
<dbReference type="Pfam" id="PF17917">
    <property type="entry name" value="RT_RNaseH"/>
    <property type="match status" value="1"/>
</dbReference>
<evidence type="ECO:0000259" key="10">
    <source>
        <dbReference type="PROSITE" id="PS50878"/>
    </source>
</evidence>
<keyword evidence="7" id="KW-0863">Zinc-finger</keyword>
<sequence length="872" mass="96365">MSRKVVMGLSDRNMKAEVLRCFPRLTSVSDVVNQCEIIEVADKVAGRRVTGNVAALADAGASTHHPPQPPNSPATEVSAVNHQRRAWSRSAPGRAGPGRSRKRCKGCGDSGCGGTDKCPARDATCRNCGRKGHFWRMCRALTPGRGPATSNAVLVGGVEATADLSVRIVCPWPQAECCTTAVADTGAQVCIAGRPLLESLGIPPGQLHASPRTVSHVAGGGVKLLGSLTCEVTVGAITTSECVYIAEGVQRLYLSLGACRALQLVPQDFPRPAIRISALTAPASLKTSAHPLSPPYELVEENVGRLEKWLLEEFGRTVFATERTPLPEMRSPPHHIHLRPGACPHAVHVPATVPHHFYDEVRRQLDDDIARGIIEEVPAGEPTEWCARMVVVPKKNGKPRRTVDFQKLNQACLRETHHTRTPFDLISSVPKHTFKTVADAYSGYHQIPLDSESRKLTTFITPWGRFRYRRTPMGHCAAQDAFTKRLDDIMSDVPRKIKCVDDTLLHDESVAEAFWHTYGFLQKCRDNGVTLRPDKFSFCKRNVTFAGYLLGWEDYQPSHDLIKSITEFMMPASPSLTDIRSWFGLVNQVAPFLAVAPIMEPFRELLKKPAGKTVYWDNTLDAIFTSAKDTIKNLAAEGLKFYDTSRPTAVLTDYSRQGIGFIVSQQYCQCVSLEAPMCCPNGWKLVLCGSRHLTAAEKNYSTLEGEALAIAWCLKKARLFLLGCKNLTFITDHKALTKIFGDKELKDIQNLRILNIKEKTLMYNFRVKYIKGKTNCAADALSRYPALACAPEESDEADDEIVCAAMVAAAADATLDDVGRVVDLLCVEEEALRDEDYRLLHECVANNGWGEQKDSEPPSLRPYFRMRRHLSC</sequence>
<keyword evidence="7" id="KW-0862">Zinc</keyword>
<dbReference type="InterPro" id="IPR050951">
    <property type="entry name" value="Retrovirus_Pol_polyprotein"/>
</dbReference>
<evidence type="ECO:0000256" key="4">
    <source>
        <dbReference type="ARBA" id="ARBA00022759"/>
    </source>
</evidence>
<evidence type="ECO:0000259" key="9">
    <source>
        <dbReference type="PROSITE" id="PS50158"/>
    </source>
</evidence>
<dbReference type="SUPFAM" id="SSF56672">
    <property type="entry name" value="DNA/RNA polymerases"/>
    <property type="match status" value="1"/>
</dbReference>
<dbReference type="GO" id="GO:0016787">
    <property type="term" value="F:hydrolase activity"/>
    <property type="evidence" value="ECO:0007669"/>
    <property type="project" value="UniProtKB-KW"/>
</dbReference>
<keyword evidence="1" id="KW-0808">Transferase</keyword>
<dbReference type="PROSITE" id="PS50158">
    <property type="entry name" value="ZF_CCHC"/>
    <property type="match status" value="1"/>
</dbReference>
<organism evidence="11">
    <name type="scientific">Scylla olivacea</name>
    <name type="common">Orange mud crab</name>
    <name type="synonym">Cancer olivacea</name>
    <dbReference type="NCBI Taxonomy" id="85551"/>
    <lineage>
        <taxon>Eukaryota</taxon>
        <taxon>Metazoa</taxon>
        <taxon>Ecdysozoa</taxon>
        <taxon>Arthropoda</taxon>
        <taxon>Crustacea</taxon>
        <taxon>Multicrustacea</taxon>
        <taxon>Malacostraca</taxon>
        <taxon>Eumalacostraca</taxon>
        <taxon>Eucarida</taxon>
        <taxon>Decapoda</taxon>
        <taxon>Pleocyemata</taxon>
        <taxon>Brachyura</taxon>
        <taxon>Eubrachyura</taxon>
        <taxon>Portunoidea</taxon>
        <taxon>Portunidae</taxon>
        <taxon>Portuninae</taxon>
        <taxon>Scylla</taxon>
    </lineage>
</organism>
<dbReference type="InterPro" id="IPR041373">
    <property type="entry name" value="RT_RNaseH"/>
</dbReference>
<dbReference type="GO" id="GO:0008270">
    <property type="term" value="F:zinc ion binding"/>
    <property type="evidence" value="ECO:0007669"/>
    <property type="project" value="UniProtKB-KW"/>
</dbReference>
<dbReference type="InterPro" id="IPR043502">
    <property type="entry name" value="DNA/RNA_pol_sf"/>
</dbReference>
<dbReference type="GO" id="GO:0003676">
    <property type="term" value="F:nucleic acid binding"/>
    <property type="evidence" value="ECO:0007669"/>
    <property type="project" value="InterPro"/>
</dbReference>
<dbReference type="Gene3D" id="3.30.70.270">
    <property type="match status" value="1"/>
</dbReference>
<accession>A0A0P4VNI8</accession>
<evidence type="ECO:0008006" key="12">
    <source>
        <dbReference type="Google" id="ProtNLM"/>
    </source>
</evidence>
<dbReference type="EMBL" id="GDRN01111444">
    <property type="protein sequence ID" value="JAI56788.1"/>
    <property type="molecule type" value="Transcribed_RNA"/>
</dbReference>
<dbReference type="PROSITE" id="PS50878">
    <property type="entry name" value="RT_POL"/>
    <property type="match status" value="1"/>
</dbReference>
<proteinExistence type="predicted"/>
<keyword evidence="7" id="KW-0479">Metal-binding</keyword>
<keyword evidence="2" id="KW-0548">Nucleotidyltransferase</keyword>
<dbReference type="GO" id="GO:0004519">
    <property type="term" value="F:endonuclease activity"/>
    <property type="evidence" value="ECO:0007669"/>
    <property type="project" value="UniProtKB-KW"/>
</dbReference>
<dbReference type="GO" id="GO:0003964">
    <property type="term" value="F:RNA-directed DNA polymerase activity"/>
    <property type="evidence" value="ECO:0007669"/>
    <property type="project" value="UniProtKB-KW"/>
</dbReference>
<feature type="domain" description="Reverse transcriptase" evidence="10">
    <location>
        <begin position="373"/>
        <end position="550"/>
    </location>
</feature>
<name>A0A0P4VNI8_SCYOL</name>
<dbReference type="CDD" id="cd01647">
    <property type="entry name" value="RT_LTR"/>
    <property type="match status" value="1"/>
</dbReference>
<dbReference type="InterPro" id="IPR043128">
    <property type="entry name" value="Rev_trsase/Diguanyl_cyclase"/>
</dbReference>
<keyword evidence="5" id="KW-0378">Hydrolase</keyword>
<dbReference type="Gene3D" id="3.10.10.10">
    <property type="entry name" value="HIV Type 1 Reverse Transcriptase, subunit A, domain 1"/>
    <property type="match status" value="1"/>
</dbReference>
<dbReference type="EMBL" id="GDRN01111445">
    <property type="protein sequence ID" value="JAI56787.1"/>
    <property type="molecule type" value="Transcribed_RNA"/>
</dbReference>
<evidence type="ECO:0000256" key="5">
    <source>
        <dbReference type="ARBA" id="ARBA00022801"/>
    </source>
</evidence>
<keyword evidence="6" id="KW-0695">RNA-directed DNA polymerase</keyword>
<dbReference type="CDD" id="cd09274">
    <property type="entry name" value="RNase_HI_RT_Ty3"/>
    <property type="match status" value="1"/>
</dbReference>
<evidence type="ECO:0000256" key="1">
    <source>
        <dbReference type="ARBA" id="ARBA00022679"/>
    </source>
</evidence>
<evidence type="ECO:0000256" key="2">
    <source>
        <dbReference type="ARBA" id="ARBA00022695"/>
    </source>
</evidence>
<evidence type="ECO:0000313" key="11">
    <source>
        <dbReference type="EMBL" id="JAI56788.1"/>
    </source>
</evidence>
<dbReference type="PANTHER" id="PTHR37984">
    <property type="entry name" value="PROTEIN CBG26694"/>
    <property type="match status" value="1"/>
</dbReference>
<evidence type="ECO:0000256" key="3">
    <source>
        <dbReference type="ARBA" id="ARBA00022722"/>
    </source>
</evidence>
<evidence type="ECO:0000256" key="6">
    <source>
        <dbReference type="ARBA" id="ARBA00022918"/>
    </source>
</evidence>
<reference evidence="11" key="1">
    <citation type="submission" date="2015-09" db="EMBL/GenBank/DDBJ databases">
        <title>Scylla olivacea transcriptome.</title>
        <authorList>
            <person name="Ikhwanuddin M."/>
        </authorList>
    </citation>
    <scope>NUCLEOTIDE SEQUENCE</scope>
</reference>
<dbReference type="InterPro" id="IPR000477">
    <property type="entry name" value="RT_dom"/>
</dbReference>
<feature type="domain" description="CCHC-type" evidence="9">
    <location>
        <begin position="125"/>
        <end position="139"/>
    </location>
</feature>
<evidence type="ECO:0000256" key="7">
    <source>
        <dbReference type="PROSITE-ProRule" id="PRU00047"/>
    </source>
</evidence>
<dbReference type="PANTHER" id="PTHR37984:SF9">
    <property type="entry name" value="INTEGRASE CATALYTIC DOMAIN-CONTAINING PROTEIN"/>
    <property type="match status" value="1"/>
</dbReference>
<dbReference type="Pfam" id="PF00078">
    <property type="entry name" value="RVT_1"/>
    <property type="match status" value="1"/>
</dbReference>
<keyword evidence="3" id="KW-0540">Nuclease</keyword>
<dbReference type="InterPro" id="IPR001878">
    <property type="entry name" value="Znf_CCHC"/>
</dbReference>